<dbReference type="InterPro" id="IPR050755">
    <property type="entry name" value="TRAFAC_YlqF/YawG_RiboMat"/>
</dbReference>
<dbReference type="PANTHER" id="PTHR11089:SF30">
    <property type="entry name" value="GUANINE NUCLEOTIDE-BINDING PROTEIN-LIKE 3 HOMOLOG"/>
    <property type="match status" value="1"/>
</dbReference>
<keyword evidence="3" id="KW-0547">Nucleotide-binding</keyword>
<dbReference type="EMBL" id="CM035429">
    <property type="protein sequence ID" value="KAH7300425.1"/>
    <property type="molecule type" value="Genomic_DNA"/>
</dbReference>
<dbReference type="InterPro" id="IPR006073">
    <property type="entry name" value="GTP-bd"/>
</dbReference>
<evidence type="ECO:0000256" key="7">
    <source>
        <dbReference type="SAM" id="Coils"/>
    </source>
</evidence>
<evidence type="ECO:0000256" key="8">
    <source>
        <dbReference type="SAM" id="MobiDB-lite"/>
    </source>
</evidence>
<dbReference type="GO" id="GO:0051239">
    <property type="term" value="P:regulation of multicellular organismal process"/>
    <property type="evidence" value="ECO:0007669"/>
    <property type="project" value="UniProtKB-ARBA"/>
</dbReference>
<sequence length="587" mass="65718">MVKKSKKSKSKRVSLRKKYKILKKVKEHHKKKAKEAKKLGKRKKPTEKDPGIPNAWPFKEQELQALEARRARAIEEMEQKKQAKKERAEKRKLGLINEEEADLADLAQVANNRSFEYDKQKPYGKDSTQGDRSQRSFYRELLKVIEASDVIIEVLDARDPLGSRCEDVERLVMKSGPSKHLVLMLNKIDLIPKEVAEKWLKYLREELPTVAFKCSTQQQRAHLGQKKGSKGANGGSTSECLGAETLLQLLKNYSRNHKLKTAITVGVIGLPNVGKSSLINSMKRTRAVNVGSTPGITKVLQEVQLDKNVKLLDCPGVVMAKAKESEQSAVLRNSKRIENIEDPVSPVKEILRLCPRDKLMTIYKIPSFETTDEFLQQVGLVHGKLKKGGIVDLAAAAKLVLKDWNLGKIPHYCMPPTRTQHEPEHAAIVSAFSKEFNIEDVYQDERSTVISSLPSLMESAHFELPANAPVAMDIPEPGVDDDSDKEDEGVETSGDVPCDMDVSEIRAASVKGASVSLTQNEKLYKEEGIFNPHLARAERKRRKKSSRITVKSDGSGAVKDDSGSDYDFAVDYREEPEDDVEQMTGIE</sequence>
<feature type="coiled-coil region" evidence="7">
    <location>
        <begin position="63"/>
        <end position="91"/>
    </location>
</feature>
<evidence type="ECO:0000313" key="10">
    <source>
        <dbReference type="EMBL" id="KAH7300425.1"/>
    </source>
</evidence>
<keyword evidence="11" id="KW-1185">Reference proteome</keyword>
<dbReference type="FunFam" id="1.10.1580.10:FF:000002">
    <property type="entry name" value="Guanine nucleotide-binding protein-like 3 (nucleolar)-like"/>
    <property type="match status" value="1"/>
</dbReference>
<feature type="region of interest" description="Disordered" evidence="8">
    <location>
        <begin position="470"/>
        <end position="498"/>
    </location>
</feature>
<evidence type="ECO:0000259" key="9">
    <source>
        <dbReference type="PROSITE" id="PS51721"/>
    </source>
</evidence>
<evidence type="ECO:0000256" key="4">
    <source>
        <dbReference type="ARBA" id="ARBA00023054"/>
    </source>
</evidence>
<dbReference type="CDD" id="cd04178">
    <property type="entry name" value="Nucleostemin_like"/>
    <property type="match status" value="1"/>
</dbReference>
<keyword evidence="2" id="KW-0150">Chloroplast</keyword>
<reference evidence="10" key="1">
    <citation type="submission" date="2021-08" db="EMBL/GenBank/DDBJ databases">
        <title>WGS assembly of Ceratopteris richardii.</title>
        <authorList>
            <person name="Marchant D.B."/>
            <person name="Chen G."/>
            <person name="Jenkins J."/>
            <person name="Shu S."/>
            <person name="Leebens-Mack J."/>
            <person name="Grimwood J."/>
            <person name="Schmutz J."/>
            <person name="Soltis P."/>
            <person name="Soltis D."/>
            <person name="Chen Z.-H."/>
        </authorList>
    </citation>
    <scope>NUCLEOTIDE SEQUENCE</scope>
    <source>
        <strain evidence="10">Whitten #5841</strain>
        <tissue evidence="10">Leaf</tissue>
    </source>
</reference>
<dbReference type="Pfam" id="PF01926">
    <property type="entry name" value="MMR_HSR1"/>
    <property type="match status" value="1"/>
</dbReference>
<feature type="compositionally biased region" description="Basic residues" evidence="8">
    <location>
        <begin position="1"/>
        <end position="45"/>
    </location>
</feature>
<dbReference type="FunFam" id="3.40.50.300:FF:000571">
    <property type="entry name" value="Guanine nucleotide-binding protein-like NSN1"/>
    <property type="match status" value="1"/>
</dbReference>
<evidence type="ECO:0000256" key="6">
    <source>
        <dbReference type="ARBA" id="ARBA00023242"/>
    </source>
</evidence>
<name>A0A8T2RXY1_CERRI</name>
<evidence type="ECO:0000256" key="2">
    <source>
        <dbReference type="ARBA" id="ARBA00022528"/>
    </source>
</evidence>
<feature type="region of interest" description="Disordered" evidence="8">
    <location>
        <begin position="1"/>
        <end position="59"/>
    </location>
</feature>
<feature type="region of interest" description="Disordered" evidence="8">
    <location>
        <begin position="535"/>
        <end position="566"/>
    </location>
</feature>
<dbReference type="Gene3D" id="3.40.50.300">
    <property type="entry name" value="P-loop containing nucleotide triphosphate hydrolases"/>
    <property type="match status" value="1"/>
</dbReference>
<dbReference type="PROSITE" id="PS51721">
    <property type="entry name" value="G_CP"/>
    <property type="match status" value="1"/>
</dbReference>
<protein>
    <recommendedName>
        <fullName evidence="9">CP-type G domain-containing protein</fullName>
    </recommendedName>
</protein>
<dbReference type="OMA" id="FKLDGLW"/>
<dbReference type="InterPro" id="IPR030378">
    <property type="entry name" value="G_CP_dom"/>
</dbReference>
<dbReference type="GO" id="GO:0005730">
    <property type="term" value="C:nucleolus"/>
    <property type="evidence" value="ECO:0007669"/>
    <property type="project" value="UniProtKB-SubCell"/>
</dbReference>
<dbReference type="GO" id="GO:0005525">
    <property type="term" value="F:GTP binding"/>
    <property type="evidence" value="ECO:0007669"/>
    <property type="project" value="UniProtKB-KW"/>
</dbReference>
<organism evidence="10 11">
    <name type="scientific">Ceratopteris richardii</name>
    <name type="common">Triangle waterfern</name>
    <dbReference type="NCBI Taxonomy" id="49495"/>
    <lineage>
        <taxon>Eukaryota</taxon>
        <taxon>Viridiplantae</taxon>
        <taxon>Streptophyta</taxon>
        <taxon>Embryophyta</taxon>
        <taxon>Tracheophyta</taxon>
        <taxon>Polypodiopsida</taxon>
        <taxon>Polypodiidae</taxon>
        <taxon>Polypodiales</taxon>
        <taxon>Pteridineae</taxon>
        <taxon>Pteridaceae</taxon>
        <taxon>Parkerioideae</taxon>
        <taxon>Ceratopteris</taxon>
    </lineage>
</organism>
<feature type="domain" description="CP-type G" evidence="9">
    <location>
        <begin position="138"/>
        <end position="320"/>
    </location>
</feature>
<evidence type="ECO:0000313" key="11">
    <source>
        <dbReference type="Proteomes" id="UP000825935"/>
    </source>
</evidence>
<dbReference type="GO" id="GO:0050793">
    <property type="term" value="P:regulation of developmental process"/>
    <property type="evidence" value="ECO:0007669"/>
    <property type="project" value="UniProtKB-ARBA"/>
</dbReference>
<dbReference type="InterPro" id="IPR027417">
    <property type="entry name" value="P-loop_NTPase"/>
</dbReference>
<keyword evidence="4 7" id="KW-0175">Coiled coil</keyword>
<dbReference type="InterPro" id="IPR023179">
    <property type="entry name" value="GTP-bd_ortho_bundle_sf"/>
</dbReference>
<dbReference type="Pfam" id="PF08701">
    <property type="entry name" value="GN3L_Grn1"/>
    <property type="match status" value="1"/>
</dbReference>
<accession>A0A8T2RXY1</accession>
<dbReference type="InterPro" id="IPR014813">
    <property type="entry name" value="Gnl3_N_dom"/>
</dbReference>
<gene>
    <name evidence="10" type="ORF">KP509_24G062000</name>
</gene>
<evidence type="ECO:0000256" key="5">
    <source>
        <dbReference type="ARBA" id="ARBA00023134"/>
    </source>
</evidence>
<feature type="compositionally biased region" description="Acidic residues" evidence="8">
    <location>
        <begin position="478"/>
        <end position="490"/>
    </location>
</feature>
<keyword evidence="2" id="KW-0934">Plastid</keyword>
<evidence type="ECO:0000256" key="3">
    <source>
        <dbReference type="ARBA" id="ARBA00022741"/>
    </source>
</evidence>
<comment type="subcellular location">
    <subcellularLocation>
        <location evidence="1">Nucleus</location>
        <location evidence="1">Nucleolus</location>
    </subcellularLocation>
</comment>
<dbReference type="AlphaFoldDB" id="A0A8T2RXY1"/>
<proteinExistence type="predicted"/>
<dbReference type="Proteomes" id="UP000825935">
    <property type="component" value="Chromosome 24"/>
</dbReference>
<keyword evidence="6" id="KW-0539">Nucleus</keyword>
<dbReference type="OrthoDB" id="444945at2759"/>
<evidence type="ECO:0000256" key="1">
    <source>
        <dbReference type="ARBA" id="ARBA00004604"/>
    </source>
</evidence>
<dbReference type="PANTHER" id="PTHR11089">
    <property type="entry name" value="GTP-BINDING PROTEIN-RELATED"/>
    <property type="match status" value="1"/>
</dbReference>
<dbReference type="Gene3D" id="1.10.1580.10">
    <property type="match status" value="1"/>
</dbReference>
<keyword evidence="5" id="KW-0342">GTP-binding</keyword>
<comment type="caution">
    <text evidence="10">The sequence shown here is derived from an EMBL/GenBank/DDBJ whole genome shotgun (WGS) entry which is preliminary data.</text>
</comment>
<dbReference type="PRINTS" id="PR00326">
    <property type="entry name" value="GTP1OBG"/>
</dbReference>
<dbReference type="SUPFAM" id="SSF52540">
    <property type="entry name" value="P-loop containing nucleoside triphosphate hydrolases"/>
    <property type="match status" value="1"/>
</dbReference>